<sequence>MPCWYACTSHVRSKSTRGWVDLNFTKRKCRRVQHSQVKFRYVKKVTVFPLYRSLFL</sequence>
<reference evidence="2" key="1">
    <citation type="submission" date="2013-03" db="EMBL/GenBank/DDBJ databases">
        <title>The Genome Sequence of Anopheles christyi ACHKN1017.</title>
        <authorList>
            <consortium name="The Broad Institute Genomics Platform"/>
            <person name="Neafsey D.E."/>
            <person name="Besansky N."/>
            <person name="Walker B."/>
            <person name="Young S.K."/>
            <person name="Zeng Q."/>
            <person name="Gargeya S."/>
            <person name="Fitzgerald M."/>
            <person name="Haas B."/>
            <person name="Abouelleil A."/>
            <person name="Allen A.W."/>
            <person name="Alvarado L."/>
            <person name="Arachchi H.M."/>
            <person name="Berlin A.M."/>
            <person name="Chapman S.B."/>
            <person name="Gainer-Dewar J."/>
            <person name="Goldberg J."/>
            <person name="Griggs A."/>
            <person name="Gujja S."/>
            <person name="Hansen M."/>
            <person name="Howarth C."/>
            <person name="Imamovic A."/>
            <person name="Ireland A."/>
            <person name="Larimer J."/>
            <person name="McCowan C."/>
            <person name="Murphy C."/>
            <person name="Pearson M."/>
            <person name="Poon T.W."/>
            <person name="Priest M."/>
            <person name="Roberts A."/>
            <person name="Saif S."/>
            <person name="Shea T."/>
            <person name="Sisk P."/>
            <person name="Sykes S."/>
            <person name="Wortman J."/>
            <person name="Nusbaum C."/>
            <person name="Birren B."/>
        </authorList>
    </citation>
    <scope>NUCLEOTIDE SEQUENCE [LARGE SCALE GENOMIC DNA]</scope>
    <source>
        <strain evidence="2">ACHKN1017</strain>
    </source>
</reference>
<reference evidence="1" key="2">
    <citation type="submission" date="2020-05" db="UniProtKB">
        <authorList>
            <consortium name="EnsemblMetazoa"/>
        </authorList>
    </citation>
    <scope>IDENTIFICATION</scope>
    <source>
        <strain evidence="1">ACHKN1017</strain>
    </source>
</reference>
<keyword evidence="2" id="KW-1185">Reference proteome</keyword>
<dbReference type="Proteomes" id="UP000075881">
    <property type="component" value="Unassembled WGS sequence"/>
</dbReference>
<accession>A0A182KIN4</accession>
<dbReference type="VEuPathDB" id="VectorBase:ACHR014304"/>
<name>A0A182KIN4_9DIPT</name>
<dbReference type="EnsemblMetazoa" id="ACHR014304-RA">
    <property type="protein sequence ID" value="ACHR014304-PA"/>
    <property type="gene ID" value="ACHR014304"/>
</dbReference>
<proteinExistence type="predicted"/>
<organism evidence="1 2">
    <name type="scientific">Anopheles christyi</name>
    <dbReference type="NCBI Taxonomy" id="43041"/>
    <lineage>
        <taxon>Eukaryota</taxon>
        <taxon>Metazoa</taxon>
        <taxon>Ecdysozoa</taxon>
        <taxon>Arthropoda</taxon>
        <taxon>Hexapoda</taxon>
        <taxon>Insecta</taxon>
        <taxon>Pterygota</taxon>
        <taxon>Neoptera</taxon>
        <taxon>Endopterygota</taxon>
        <taxon>Diptera</taxon>
        <taxon>Nematocera</taxon>
        <taxon>Culicoidea</taxon>
        <taxon>Culicidae</taxon>
        <taxon>Anophelinae</taxon>
        <taxon>Anopheles</taxon>
    </lineage>
</organism>
<protein>
    <submittedName>
        <fullName evidence="1">Uncharacterized protein</fullName>
    </submittedName>
</protein>
<evidence type="ECO:0000313" key="2">
    <source>
        <dbReference type="Proteomes" id="UP000075881"/>
    </source>
</evidence>
<evidence type="ECO:0000313" key="1">
    <source>
        <dbReference type="EnsemblMetazoa" id="ACHR014304-PA"/>
    </source>
</evidence>
<dbReference type="AlphaFoldDB" id="A0A182KIN4"/>